<keyword evidence="1" id="KW-0863">Zinc-finger</keyword>
<keyword evidence="1" id="KW-0862">Zinc</keyword>
<feature type="zinc finger region" description="C3H1-type" evidence="1">
    <location>
        <begin position="342"/>
        <end position="369"/>
    </location>
</feature>
<feature type="region of interest" description="Disordered" evidence="3">
    <location>
        <begin position="269"/>
        <end position="318"/>
    </location>
</feature>
<dbReference type="PANTHER" id="PTHR37543:SF1">
    <property type="entry name" value="CCCH ZINC FINGER DNA BINDING PROTEIN (AFU_ORTHOLOGUE AFUA_5G12760)"/>
    <property type="match status" value="1"/>
</dbReference>
<evidence type="ECO:0000313" key="6">
    <source>
        <dbReference type="Proteomes" id="UP001221142"/>
    </source>
</evidence>
<sequence>MDSSEYHKRIELGFENLKNEMFGFIDHEKSEQATIQMLQSDLKAYKRALESTESECDKLRKLQEETCKENDALREQVRVTANRVIALIDGDGCIFSGDLISQGQDGGGRAARSLSEAIASFLRKNCSATPYQLWVYLFFNKRGLMDTFSRVGQGLLNRTFEDFVMGFNQANDRFSMVDVGNMKEAADAKLKAHLEDDTCLPQTFKIIFGGCHDNGYLHSLRSQMTVGHRDKLILLKGYEQMPAAIEGLGLPLLQIPDLFITRKLAPPSPIQTSDTLDKSPSEEGDSPAPSYSRVLQRAAGPNWRERNGRECSPPSEATWESSYALSGKTGTKHVIPHLPLSKQNPPPCTLFYLSYCNHEAKCKYGHDYLLNDEQLEQLRQNARLGPCPDINRGEICTWGEACIYGHVCPKGANCFHYRLGKCWFKGADMHRVGGDPALV</sequence>
<dbReference type="PANTHER" id="PTHR37543">
    <property type="entry name" value="CCCH ZINC FINGER DNA BINDING PROTEIN (AFU_ORTHOLOGUE AFUA_5G12760)"/>
    <property type="match status" value="1"/>
</dbReference>
<reference evidence="5" key="1">
    <citation type="submission" date="2023-03" db="EMBL/GenBank/DDBJ databases">
        <title>Massive genome expansion in bonnet fungi (Mycena s.s.) driven by repeated elements and novel gene families across ecological guilds.</title>
        <authorList>
            <consortium name="Lawrence Berkeley National Laboratory"/>
            <person name="Harder C.B."/>
            <person name="Miyauchi S."/>
            <person name="Viragh M."/>
            <person name="Kuo A."/>
            <person name="Thoen E."/>
            <person name="Andreopoulos B."/>
            <person name="Lu D."/>
            <person name="Skrede I."/>
            <person name="Drula E."/>
            <person name="Henrissat B."/>
            <person name="Morin E."/>
            <person name="Kohler A."/>
            <person name="Barry K."/>
            <person name="LaButti K."/>
            <person name="Morin E."/>
            <person name="Salamov A."/>
            <person name="Lipzen A."/>
            <person name="Mereny Z."/>
            <person name="Hegedus B."/>
            <person name="Baldrian P."/>
            <person name="Stursova M."/>
            <person name="Weitz H."/>
            <person name="Taylor A."/>
            <person name="Grigoriev I.V."/>
            <person name="Nagy L.G."/>
            <person name="Martin F."/>
            <person name="Kauserud H."/>
        </authorList>
    </citation>
    <scope>NUCLEOTIDE SEQUENCE</scope>
    <source>
        <strain evidence="5">9284</strain>
    </source>
</reference>
<keyword evidence="2" id="KW-0175">Coiled coil</keyword>
<evidence type="ECO:0000259" key="4">
    <source>
        <dbReference type="PROSITE" id="PS50103"/>
    </source>
</evidence>
<feature type="coiled-coil region" evidence="2">
    <location>
        <begin position="35"/>
        <end position="76"/>
    </location>
</feature>
<keyword evidence="6" id="KW-1185">Reference proteome</keyword>
<feature type="zinc finger region" description="C3H1-type" evidence="1">
    <location>
        <begin position="381"/>
        <end position="409"/>
    </location>
</feature>
<dbReference type="AlphaFoldDB" id="A0AAD7C429"/>
<comment type="caution">
    <text evidence="5">The sequence shown here is derived from an EMBL/GenBank/DDBJ whole genome shotgun (WGS) entry which is preliminary data.</text>
</comment>
<organism evidence="5 6">
    <name type="scientific">Roridomyces roridus</name>
    <dbReference type="NCBI Taxonomy" id="1738132"/>
    <lineage>
        <taxon>Eukaryota</taxon>
        <taxon>Fungi</taxon>
        <taxon>Dikarya</taxon>
        <taxon>Basidiomycota</taxon>
        <taxon>Agaricomycotina</taxon>
        <taxon>Agaricomycetes</taxon>
        <taxon>Agaricomycetidae</taxon>
        <taxon>Agaricales</taxon>
        <taxon>Marasmiineae</taxon>
        <taxon>Mycenaceae</taxon>
        <taxon>Roridomyces</taxon>
    </lineage>
</organism>
<dbReference type="PROSITE" id="PS50103">
    <property type="entry name" value="ZF_C3H1"/>
    <property type="match status" value="2"/>
</dbReference>
<gene>
    <name evidence="5" type="ORF">FB45DRAFT_903527</name>
</gene>
<evidence type="ECO:0000256" key="1">
    <source>
        <dbReference type="PROSITE-ProRule" id="PRU00723"/>
    </source>
</evidence>
<dbReference type="Gene3D" id="4.10.1000.10">
    <property type="entry name" value="Zinc finger, CCCH-type"/>
    <property type="match status" value="1"/>
</dbReference>
<keyword evidence="1" id="KW-0479">Metal-binding</keyword>
<dbReference type="EMBL" id="JARKIF010000005">
    <property type="protein sequence ID" value="KAJ7638681.1"/>
    <property type="molecule type" value="Genomic_DNA"/>
</dbReference>
<dbReference type="GO" id="GO:0008270">
    <property type="term" value="F:zinc ion binding"/>
    <property type="evidence" value="ECO:0007669"/>
    <property type="project" value="UniProtKB-KW"/>
</dbReference>
<dbReference type="Proteomes" id="UP001221142">
    <property type="component" value="Unassembled WGS sequence"/>
</dbReference>
<dbReference type="InterPro" id="IPR057683">
    <property type="entry name" value="DUF7923"/>
</dbReference>
<feature type="domain" description="C3H1-type" evidence="4">
    <location>
        <begin position="342"/>
        <end position="369"/>
    </location>
</feature>
<proteinExistence type="predicted"/>
<accession>A0AAD7C429</accession>
<dbReference type="Pfam" id="PF25543">
    <property type="entry name" value="zf-CCCH_tandem"/>
    <property type="match status" value="1"/>
</dbReference>
<evidence type="ECO:0000313" key="5">
    <source>
        <dbReference type="EMBL" id="KAJ7638681.1"/>
    </source>
</evidence>
<protein>
    <recommendedName>
        <fullName evidence="4">C3H1-type domain-containing protein</fullName>
    </recommendedName>
</protein>
<feature type="domain" description="C3H1-type" evidence="4">
    <location>
        <begin position="381"/>
        <end position="409"/>
    </location>
</feature>
<dbReference type="InterPro" id="IPR000571">
    <property type="entry name" value="Znf_CCCH"/>
</dbReference>
<evidence type="ECO:0000256" key="3">
    <source>
        <dbReference type="SAM" id="MobiDB-lite"/>
    </source>
</evidence>
<name>A0AAD7C429_9AGAR</name>
<dbReference type="InterPro" id="IPR057654">
    <property type="entry name" value="Znf-CCCH_tandem"/>
</dbReference>
<dbReference type="Pfam" id="PF25540">
    <property type="entry name" value="DUF7923"/>
    <property type="match status" value="1"/>
</dbReference>
<evidence type="ECO:0000256" key="2">
    <source>
        <dbReference type="SAM" id="Coils"/>
    </source>
</evidence>